<dbReference type="EMBL" id="OK499991">
    <property type="protein sequence ID" value="UGO50704.1"/>
    <property type="molecule type" value="Genomic_DNA"/>
</dbReference>
<keyword evidence="3" id="KW-1185">Reference proteome</keyword>
<evidence type="ECO:0000313" key="3">
    <source>
        <dbReference type="Proteomes" id="UP000827460"/>
    </source>
</evidence>
<keyword evidence="1" id="KW-0472">Membrane</keyword>
<feature type="transmembrane region" description="Helical" evidence="1">
    <location>
        <begin position="6"/>
        <end position="28"/>
    </location>
</feature>
<organism evidence="2 3">
    <name type="scientific">Bacillus phage vB_BanS_Sophrita</name>
    <dbReference type="NCBI Taxonomy" id="2894790"/>
    <lineage>
        <taxon>Viruses</taxon>
        <taxon>Duplodnaviria</taxon>
        <taxon>Heunggongvirae</taxon>
        <taxon>Uroviricota</taxon>
        <taxon>Caudoviricetes</taxon>
        <taxon>Joanripponvirinae</taxon>
        <taxon>Sophritavirus</taxon>
        <taxon>Sophritavirus sophrita</taxon>
    </lineage>
</organism>
<reference evidence="2" key="1">
    <citation type="submission" date="2021-10" db="EMBL/GenBank/DDBJ databases">
        <authorList>
            <person name="Lavering E.D."/>
            <person name="James R."/>
            <person name="Fairholm J.D."/>
            <person name="Ogilvie B.H."/>
            <person name="Thurgood T.L."/>
            <person name="Robison R.A."/>
            <person name="Grose J.H."/>
        </authorList>
    </citation>
    <scope>NUCLEOTIDE SEQUENCE</scope>
</reference>
<evidence type="ECO:0000313" key="2">
    <source>
        <dbReference type="EMBL" id="UGO50704.1"/>
    </source>
</evidence>
<gene>
    <name evidence="2" type="ORF">SOPHRITA_113</name>
</gene>
<accession>A0AAE8YX81</accession>
<sequence length="54" mass="6398">MSLIDFGLYTAGAIVIFMMLIAMVNNVFDLWHVVDQESYEKWQNRKKAKFKSRL</sequence>
<keyword evidence="1" id="KW-1133">Transmembrane helix</keyword>
<keyword evidence="1" id="KW-0812">Transmembrane</keyword>
<dbReference type="Proteomes" id="UP000827460">
    <property type="component" value="Segment"/>
</dbReference>
<proteinExistence type="predicted"/>
<protein>
    <submittedName>
        <fullName evidence="2">Membrane protein</fullName>
    </submittedName>
</protein>
<name>A0AAE8YX81_9CAUD</name>
<evidence type="ECO:0000256" key="1">
    <source>
        <dbReference type="SAM" id="Phobius"/>
    </source>
</evidence>